<proteinExistence type="predicted"/>
<comment type="caution">
    <text evidence="7">The sequence shown here is derived from an EMBL/GenBank/DDBJ whole genome shotgun (WGS) entry which is preliminary data.</text>
</comment>
<evidence type="ECO:0000256" key="1">
    <source>
        <dbReference type="ARBA" id="ARBA00022603"/>
    </source>
</evidence>
<evidence type="ECO:0000256" key="2">
    <source>
        <dbReference type="ARBA" id="ARBA00022679"/>
    </source>
</evidence>
<accession>A0A8H3F428</accession>
<dbReference type="GO" id="GO:0032259">
    <property type="term" value="P:methylation"/>
    <property type="evidence" value="ECO:0007669"/>
    <property type="project" value="UniProtKB-KW"/>
</dbReference>
<keyword evidence="2" id="KW-0808">Transferase</keyword>
<dbReference type="Gene3D" id="1.10.10.10">
    <property type="entry name" value="Winged helix-like DNA-binding domain superfamily/Winged helix DNA-binding domain"/>
    <property type="match status" value="1"/>
</dbReference>
<keyword evidence="1" id="KW-0489">Methyltransferase</keyword>
<sequence length="454" mass="50830">MSDSIDARFEYKEDSNHHSVDESHNMKLGNYVKIGQDLCQAMVDHEDRMNAQKNGISTSSVDVQKSDRPMALICETSRARVIELAEKILAMTVDPETNLLVKSLLYHFCACLKIAVDLDIAKHIPRFGRATAGELAVATGAQENLLVRVMRVLTANVVFDECPLGVYGHTAMSWVMRGPGQKYLLTHRLDEGFRSSSQMAEALRKCGYREPVLGDRFGFNLAFQTDASFWEYVGHTDPMRGKNFDAAMEVVGNNDVDIIPMLFPFDTLSKSGGIIVDIGGGLGHVGRRILAHYPISALRCIVQDQSTATRSSFITNSCELANGHSETQTSDTRITFQQHNFFDRQPVNGAAAYLLRYILHDWPDNACKDILKQIVPAMDKDHSRILICDQVMDDNLPSQSSILYDIDMMSMFGGKERRLSEWQALITESDPRLHITNVRKLSTSSMTMIEVRIA</sequence>
<dbReference type="Proteomes" id="UP000664521">
    <property type="component" value="Unassembled WGS sequence"/>
</dbReference>
<evidence type="ECO:0000313" key="7">
    <source>
        <dbReference type="EMBL" id="CAF9918087.1"/>
    </source>
</evidence>
<dbReference type="PANTHER" id="PTHR43712:SF5">
    <property type="entry name" value="O-METHYLTRANSFERASE ASQN-RELATED"/>
    <property type="match status" value="1"/>
</dbReference>
<dbReference type="InterPro" id="IPR029063">
    <property type="entry name" value="SAM-dependent_MTases_sf"/>
</dbReference>
<dbReference type="PANTHER" id="PTHR43712">
    <property type="entry name" value="PUTATIVE (AFU_ORTHOLOGUE AFUA_4G14580)-RELATED"/>
    <property type="match status" value="1"/>
</dbReference>
<dbReference type="InterPro" id="IPR016461">
    <property type="entry name" value="COMT-like"/>
</dbReference>
<evidence type="ECO:0000256" key="4">
    <source>
        <dbReference type="SAM" id="MobiDB-lite"/>
    </source>
</evidence>
<dbReference type="GO" id="GO:0046983">
    <property type="term" value="F:protein dimerization activity"/>
    <property type="evidence" value="ECO:0007669"/>
    <property type="project" value="InterPro"/>
</dbReference>
<feature type="region of interest" description="Disordered" evidence="4">
    <location>
        <begin position="1"/>
        <end position="22"/>
    </location>
</feature>
<reference evidence="7" key="1">
    <citation type="submission" date="2021-03" db="EMBL/GenBank/DDBJ databases">
        <authorList>
            <person name="Tagirdzhanova G."/>
        </authorList>
    </citation>
    <scope>NUCLEOTIDE SEQUENCE</scope>
</reference>
<dbReference type="OrthoDB" id="1535081at2759"/>
<dbReference type="InterPro" id="IPR036388">
    <property type="entry name" value="WH-like_DNA-bd_sf"/>
</dbReference>
<evidence type="ECO:0000259" key="6">
    <source>
        <dbReference type="Pfam" id="PF08100"/>
    </source>
</evidence>
<dbReference type="InterPro" id="IPR012967">
    <property type="entry name" value="COMT_dimerisation"/>
</dbReference>
<feature type="domain" description="O-methyltransferase C-terminal" evidence="5">
    <location>
        <begin position="229"/>
        <end position="428"/>
    </location>
</feature>
<keyword evidence="8" id="KW-1185">Reference proteome</keyword>
<gene>
    <name evidence="7" type="ORF">HETSPECPRED_003666</name>
</gene>
<dbReference type="SUPFAM" id="SSF46785">
    <property type="entry name" value="Winged helix' DNA-binding domain"/>
    <property type="match status" value="1"/>
</dbReference>
<dbReference type="Gene3D" id="3.40.50.150">
    <property type="entry name" value="Vaccinia Virus protein VP39"/>
    <property type="match status" value="1"/>
</dbReference>
<evidence type="ECO:0000256" key="3">
    <source>
        <dbReference type="ARBA" id="ARBA00022691"/>
    </source>
</evidence>
<dbReference type="InterPro" id="IPR036390">
    <property type="entry name" value="WH_DNA-bd_sf"/>
</dbReference>
<evidence type="ECO:0000259" key="5">
    <source>
        <dbReference type="Pfam" id="PF00891"/>
    </source>
</evidence>
<organism evidence="7 8">
    <name type="scientific">Heterodermia speciosa</name>
    <dbReference type="NCBI Taxonomy" id="116794"/>
    <lineage>
        <taxon>Eukaryota</taxon>
        <taxon>Fungi</taxon>
        <taxon>Dikarya</taxon>
        <taxon>Ascomycota</taxon>
        <taxon>Pezizomycotina</taxon>
        <taxon>Lecanoromycetes</taxon>
        <taxon>OSLEUM clade</taxon>
        <taxon>Lecanoromycetidae</taxon>
        <taxon>Caliciales</taxon>
        <taxon>Physciaceae</taxon>
        <taxon>Heterodermia</taxon>
    </lineage>
</organism>
<dbReference type="EMBL" id="CAJPDS010000021">
    <property type="protein sequence ID" value="CAF9918087.1"/>
    <property type="molecule type" value="Genomic_DNA"/>
</dbReference>
<dbReference type="AlphaFoldDB" id="A0A8H3F428"/>
<dbReference type="SUPFAM" id="SSF53335">
    <property type="entry name" value="S-adenosyl-L-methionine-dependent methyltransferases"/>
    <property type="match status" value="1"/>
</dbReference>
<evidence type="ECO:0000313" key="8">
    <source>
        <dbReference type="Proteomes" id="UP000664521"/>
    </source>
</evidence>
<protein>
    <recommendedName>
        <fullName evidence="9">O-methyltransferase domain-containing protein</fullName>
    </recommendedName>
</protein>
<dbReference type="InterPro" id="IPR001077">
    <property type="entry name" value="COMT_C"/>
</dbReference>
<keyword evidence="3" id="KW-0949">S-adenosyl-L-methionine</keyword>
<dbReference type="Pfam" id="PF00891">
    <property type="entry name" value="Methyltransf_2"/>
    <property type="match status" value="1"/>
</dbReference>
<evidence type="ECO:0008006" key="9">
    <source>
        <dbReference type="Google" id="ProtNLM"/>
    </source>
</evidence>
<dbReference type="GO" id="GO:0008171">
    <property type="term" value="F:O-methyltransferase activity"/>
    <property type="evidence" value="ECO:0007669"/>
    <property type="project" value="InterPro"/>
</dbReference>
<dbReference type="PROSITE" id="PS51683">
    <property type="entry name" value="SAM_OMT_II"/>
    <property type="match status" value="1"/>
</dbReference>
<name>A0A8H3F428_9LECA</name>
<dbReference type="Pfam" id="PF08100">
    <property type="entry name" value="Dimerisation"/>
    <property type="match status" value="1"/>
</dbReference>
<feature type="domain" description="O-methyltransferase dimerisation" evidence="6">
    <location>
        <begin position="106"/>
        <end position="175"/>
    </location>
</feature>